<dbReference type="OrthoDB" id="4788965at2759"/>
<gene>
    <name evidence="2" type="ORF">CSAL01_08321</name>
</gene>
<reference evidence="2 3" key="1">
    <citation type="submission" date="2014-02" db="EMBL/GenBank/DDBJ databases">
        <title>The genome sequence of Colletotrichum salicis CBS 607.94.</title>
        <authorList>
            <person name="Baroncelli R."/>
            <person name="Thon M.R."/>
        </authorList>
    </citation>
    <scope>NUCLEOTIDE SEQUENCE [LARGE SCALE GENOMIC DNA]</scope>
    <source>
        <strain evidence="2 3">CBS 607.94</strain>
    </source>
</reference>
<dbReference type="EMBL" id="JFFI01002421">
    <property type="protein sequence ID" value="KXH34105.1"/>
    <property type="molecule type" value="Genomic_DNA"/>
</dbReference>
<feature type="chain" id="PRO_5007802168" description="Secreted protein" evidence="1">
    <location>
        <begin position="21"/>
        <end position="354"/>
    </location>
</feature>
<keyword evidence="1" id="KW-0732">Signal</keyword>
<accession>A0A135SDZ9</accession>
<evidence type="ECO:0000256" key="1">
    <source>
        <dbReference type="SAM" id="SignalP"/>
    </source>
</evidence>
<comment type="caution">
    <text evidence="2">The sequence shown here is derived from an EMBL/GenBank/DDBJ whole genome shotgun (WGS) entry which is preliminary data.</text>
</comment>
<sequence length="354" mass="39372">MLTIVSLLWVFAAVFGIALASLTNVVDVVLPETAKPAAPIKTYTFTQKDIDAYVEKNSGAGMMGMNELTLSDLDDPPVYNITCPDKWQVYYYNWWPLLNKMCGTIDNMGGGWADGPWTGVFGGNQGRIDRARKVTFDWVDTGGNCEGSCVQVFSTLRNAGPCRGEEFWMKEKISMNYEGCGIAKFTYLYQEQPVLEHGRGECWNAKDERPTYLPTNAIVKDFCDNAIATIRGKGAAQFVEDVYKLGKDGHYFTSYNRQVDDPANRTRLYDVGMIHFWIKPKNDTIACPAGKTVQSIVEDEVSGLTPQLCQQRVLSIQNMNCGAPLGKSEGGRLWADCFEWGIEPSGYNGIEIMG</sequence>
<evidence type="ECO:0000313" key="3">
    <source>
        <dbReference type="Proteomes" id="UP000070121"/>
    </source>
</evidence>
<organism evidence="2 3">
    <name type="scientific">Colletotrichum salicis</name>
    <dbReference type="NCBI Taxonomy" id="1209931"/>
    <lineage>
        <taxon>Eukaryota</taxon>
        <taxon>Fungi</taxon>
        <taxon>Dikarya</taxon>
        <taxon>Ascomycota</taxon>
        <taxon>Pezizomycotina</taxon>
        <taxon>Sordariomycetes</taxon>
        <taxon>Hypocreomycetidae</taxon>
        <taxon>Glomerellales</taxon>
        <taxon>Glomerellaceae</taxon>
        <taxon>Colletotrichum</taxon>
        <taxon>Colletotrichum acutatum species complex</taxon>
    </lineage>
</organism>
<proteinExistence type="predicted"/>
<dbReference type="Proteomes" id="UP000070121">
    <property type="component" value="Unassembled WGS sequence"/>
</dbReference>
<name>A0A135SDZ9_9PEZI</name>
<keyword evidence="3" id="KW-1185">Reference proteome</keyword>
<dbReference type="AlphaFoldDB" id="A0A135SDZ9"/>
<evidence type="ECO:0000313" key="2">
    <source>
        <dbReference type="EMBL" id="KXH34105.1"/>
    </source>
</evidence>
<evidence type="ECO:0008006" key="4">
    <source>
        <dbReference type="Google" id="ProtNLM"/>
    </source>
</evidence>
<protein>
    <recommendedName>
        <fullName evidence="4">Secreted protein</fullName>
    </recommendedName>
</protein>
<feature type="signal peptide" evidence="1">
    <location>
        <begin position="1"/>
        <end position="20"/>
    </location>
</feature>